<dbReference type="SUPFAM" id="SSF52777">
    <property type="entry name" value="CoA-dependent acyltransferases"/>
    <property type="match status" value="1"/>
</dbReference>
<sequence length="55" mass="6338">MGRIQNYVARAMEKSWTTIPHVTTHDEADITDFEHARQDYNAGGHRSKLTLLAPW</sequence>
<dbReference type="KEGG" id="kim:G3T16_17005"/>
<evidence type="ECO:0000313" key="3">
    <source>
        <dbReference type="Proteomes" id="UP000477680"/>
    </source>
</evidence>
<evidence type="ECO:0000259" key="1">
    <source>
        <dbReference type="Pfam" id="PF00198"/>
    </source>
</evidence>
<organism evidence="2 3">
    <name type="scientific">Kineobactrum salinum</name>
    <dbReference type="NCBI Taxonomy" id="2708301"/>
    <lineage>
        <taxon>Bacteria</taxon>
        <taxon>Pseudomonadati</taxon>
        <taxon>Pseudomonadota</taxon>
        <taxon>Gammaproteobacteria</taxon>
        <taxon>Cellvibrionales</taxon>
        <taxon>Halieaceae</taxon>
        <taxon>Kineobactrum</taxon>
    </lineage>
</organism>
<reference evidence="2 3" key="1">
    <citation type="submission" date="2020-02" db="EMBL/GenBank/DDBJ databases">
        <title>Genome sequencing for Kineobactrum sp. M2.</title>
        <authorList>
            <person name="Park S.-J."/>
        </authorList>
    </citation>
    <scope>NUCLEOTIDE SEQUENCE [LARGE SCALE GENOMIC DNA]</scope>
    <source>
        <strain evidence="2 3">M2</strain>
    </source>
</reference>
<dbReference type="GO" id="GO:0016746">
    <property type="term" value="F:acyltransferase activity"/>
    <property type="evidence" value="ECO:0007669"/>
    <property type="project" value="InterPro"/>
</dbReference>
<name>A0A6C0U411_9GAMM</name>
<accession>A0A6C0U411</accession>
<feature type="domain" description="2-oxoacid dehydrogenase acyltransferase catalytic" evidence="1">
    <location>
        <begin position="2"/>
        <end position="52"/>
    </location>
</feature>
<dbReference type="EMBL" id="CP048711">
    <property type="protein sequence ID" value="QIB66841.1"/>
    <property type="molecule type" value="Genomic_DNA"/>
</dbReference>
<proteinExistence type="predicted"/>
<dbReference type="InterPro" id="IPR001078">
    <property type="entry name" value="2-oxoacid_DH_actylTfrase"/>
</dbReference>
<dbReference type="Pfam" id="PF00198">
    <property type="entry name" value="2-oxoacid_dh"/>
    <property type="match status" value="1"/>
</dbReference>
<evidence type="ECO:0000313" key="2">
    <source>
        <dbReference type="EMBL" id="QIB66841.1"/>
    </source>
</evidence>
<keyword evidence="3" id="KW-1185">Reference proteome</keyword>
<dbReference type="AlphaFoldDB" id="A0A6C0U411"/>
<protein>
    <recommendedName>
        <fullName evidence="1">2-oxoacid dehydrogenase acyltransferase catalytic domain-containing protein</fullName>
    </recommendedName>
</protein>
<dbReference type="Gene3D" id="3.30.559.10">
    <property type="entry name" value="Chloramphenicol acetyltransferase-like domain"/>
    <property type="match status" value="1"/>
</dbReference>
<dbReference type="Proteomes" id="UP000477680">
    <property type="component" value="Chromosome"/>
</dbReference>
<dbReference type="InterPro" id="IPR023213">
    <property type="entry name" value="CAT-like_dom_sf"/>
</dbReference>
<gene>
    <name evidence="2" type="ORF">G3T16_17005</name>
</gene>